<reference evidence="1 2" key="1">
    <citation type="journal article" date="2024" name="Int. J. Syst. Evol. Microbiol.">
        <title>Paenibacillus hexagrammi sp. nov., a novel bacterium isolated from the gut content of Hexagrammos agrammus.</title>
        <authorList>
            <person name="Jung H.K."/>
            <person name="Kim D.G."/>
            <person name="Zin H."/>
            <person name="Park J."/>
            <person name="Jung H."/>
            <person name="Kim Y.O."/>
            <person name="Kong H.J."/>
            <person name="Kim J.W."/>
            <person name="Kim Y.S."/>
        </authorList>
    </citation>
    <scope>NUCLEOTIDE SEQUENCE [LARGE SCALE GENOMIC DNA]</scope>
    <source>
        <strain evidence="1 2">YPD9-1</strain>
    </source>
</reference>
<organism evidence="1 2">
    <name type="scientific">Paenibacillus hexagrammi</name>
    <dbReference type="NCBI Taxonomy" id="2908839"/>
    <lineage>
        <taxon>Bacteria</taxon>
        <taxon>Bacillati</taxon>
        <taxon>Bacillota</taxon>
        <taxon>Bacilli</taxon>
        <taxon>Bacillales</taxon>
        <taxon>Paenibacillaceae</taxon>
        <taxon>Paenibacillus</taxon>
    </lineage>
</organism>
<dbReference type="CDD" id="cd03801">
    <property type="entry name" value="GT4_PimA-like"/>
    <property type="match status" value="1"/>
</dbReference>
<dbReference type="Gene3D" id="3.40.50.2000">
    <property type="entry name" value="Glycogen Phosphorylase B"/>
    <property type="match status" value="1"/>
</dbReference>
<evidence type="ECO:0000313" key="2">
    <source>
        <dbReference type="Proteomes" id="UP001649230"/>
    </source>
</evidence>
<protein>
    <submittedName>
        <fullName evidence="1">Glycosyltransferase family 4 protein</fullName>
    </submittedName>
</protein>
<dbReference type="Proteomes" id="UP001649230">
    <property type="component" value="Chromosome"/>
</dbReference>
<gene>
    <name evidence="1" type="ORF">L0M14_20535</name>
</gene>
<dbReference type="PANTHER" id="PTHR46656:SF3">
    <property type="entry name" value="PUTATIVE-RELATED"/>
    <property type="match status" value="1"/>
</dbReference>
<keyword evidence="2" id="KW-1185">Reference proteome</keyword>
<dbReference type="RefSeq" id="WP_235118446.1">
    <property type="nucleotide sequence ID" value="NZ_CP090978.1"/>
</dbReference>
<sequence length="367" mass="42630">MNILFKGYFYSGSGYAEGNRALLRILDGCGYRVRIAPRDRVEDKGMALTPEEIRYVSSFEQTELRRSDIFLYRGSGAALHTQPEFRVNIAHTTFETDRLPASWVPVLNQFDEVWVQCAFNRETFAASGVQVPLRFIPYFFNDPQYRPQGPVLDLPIASSYKFLSVFDLIERKGYDVLLRAYLDEFTSEEDVALVIKVRDSQGTDKLRELIRSHPKPGHLQPAICVIDHMLLTPELHSLYRACDAFVLPTRGEGWGRPFFEAMLMEIPVIGTNWSGQTEYMNERNSYLIRVKKLIPVRLKDHPDPSKYEGHYWAEPSMKDLRRKMRYVFEHREEARLVGKRARADLLETYSLKDVGLKVAEQIEKFRM</sequence>
<evidence type="ECO:0000313" key="1">
    <source>
        <dbReference type="EMBL" id="UJF32101.1"/>
    </source>
</evidence>
<proteinExistence type="predicted"/>
<dbReference type="EMBL" id="CP090978">
    <property type="protein sequence ID" value="UJF32101.1"/>
    <property type="molecule type" value="Genomic_DNA"/>
</dbReference>
<dbReference type="PANTHER" id="PTHR46656">
    <property type="entry name" value="PUTATIVE-RELATED"/>
    <property type="match status" value="1"/>
</dbReference>
<name>A0ABY3SFZ2_9BACL</name>
<accession>A0ABY3SFZ2</accession>
<dbReference type="Pfam" id="PF13692">
    <property type="entry name" value="Glyco_trans_1_4"/>
    <property type="match status" value="1"/>
</dbReference>
<dbReference type="SUPFAM" id="SSF53756">
    <property type="entry name" value="UDP-Glycosyltransferase/glycogen phosphorylase"/>
    <property type="match status" value="1"/>
</dbReference>